<dbReference type="InterPro" id="IPR036411">
    <property type="entry name" value="TorD-like_sf"/>
</dbReference>
<dbReference type="STRING" id="1503961.SAMN05421736_112130"/>
<dbReference type="Gene3D" id="1.10.3480.10">
    <property type="entry name" value="TorD-like"/>
    <property type="match status" value="1"/>
</dbReference>
<dbReference type="PANTHER" id="PTHR43680:SF2">
    <property type="entry name" value="NITRATE REDUCTASE MOLYBDENUM COFACTOR ASSEMBLY CHAPERONE NARJ"/>
    <property type="match status" value="1"/>
</dbReference>
<dbReference type="PANTHER" id="PTHR43680">
    <property type="entry name" value="NITRATE REDUCTASE MOLYBDENUM COFACTOR ASSEMBLY CHAPERONE"/>
    <property type="match status" value="1"/>
</dbReference>
<organism evidence="2 3">
    <name type="scientific">Evansella caseinilytica</name>
    <dbReference type="NCBI Taxonomy" id="1503961"/>
    <lineage>
        <taxon>Bacteria</taxon>
        <taxon>Bacillati</taxon>
        <taxon>Bacillota</taxon>
        <taxon>Bacilli</taxon>
        <taxon>Bacillales</taxon>
        <taxon>Bacillaceae</taxon>
        <taxon>Evansella</taxon>
    </lineage>
</organism>
<dbReference type="GO" id="GO:0051131">
    <property type="term" value="P:chaperone-mediated protein complex assembly"/>
    <property type="evidence" value="ECO:0007669"/>
    <property type="project" value="InterPro"/>
</dbReference>
<dbReference type="InterPro" id="IPR020945">
    <property type="entry name" value="DMSO/NO3_reduct_chaperone"/>
</dbReference>
<dbReference type="InterPro" id="IPR003765">
    <property type="entry name" value="NO3_reductase_chaperone_NarJ"/>
</dbReference>
<evidence type="ECO:0000313" key="3">
    <source>
        <dbReference type="Proteomes" id="UP000198935"/>
    </source>
</evidence>
<reference evidence="3" key="1">
    <citation type="submission" date="2016-10" db="EMBL/GenBank/DDBJ databases">
        <authorList>
            <person name="Varghese N."/>
            <person name="Submissions S."/>
        </authorList>
    </citation>
    <scope>NUCLEOTIDE SEQUENCE [LARGE SCALE GENOMIC DNA]</scope>
    <source>
        <strain evidence="3">SP</strain>
    </source>
</reference>
<gene>
    <name evidence="2" type="ORF">SAMN05421736_112130</name>
</gene>
<protein>
    <submittedName>
        <fullName evidence="2">Nitrate reductase delta subunit</fullName>
    </submittedName>
</protein>
<dbReference type="GO" id="GO:0042128">
    <property type="term" value="P:nitrate assimilation"/>
    <property type="evidence" value="ECO:0007669"/>
    <property type="project" value="UniProtKB-KW"/>
</dbReference>
<dbReference type="GO" id="GO:0016530">
    <property type="term" value="F:metallochaperone activity"/>
    <property type="evidence" value="ECO:0007669"/>
    <property type="project" value="TreeGrafter"/>
</dbReference>
<dbReference type="EMBL" id="FNPI01000012">
    <property type="protein sequence ID" value="SDZ42992.1"/>
    <property type="molecule type" value="Genomic_DNA"/>
</dbReference>
<accession>A0A1H3SYD0</accession>
<sequence length="179" mass="20624">MDKTLYLFKLLSVLLQYPTCYLREIALLKEELTGMLTAEDVVVKKHLDTFFAYVESGNAEDICEEYVQTFDVAEKTTLYLTYPMYGDERERGETLVKLKAMYRDSDCFIKGEELPDYLPLILEYVSVAPQEGAGKVLKLFKKPIHQLQLELESQNSPFAAVIELVKYLLNQWQATEKAS</sequence>
<dbReference type="NCBIfam" id="TIGR00684">
    <property type="entry name" value="narJ"/>
    <property type="match status" value="1"/>
</dbReference>
<dbReference type="AlphaFoldDB" id="A0A1H3SYD0"/>
<proteinExistence type="predicted"/>
<keyword evidence="1" id="KW-0534">Nitrate assimilation</keyword>
<dbReference type="Pfam" id="PF02613">
    <property type="entry name" value="Nitrate_red_del"/>
    <property type="match status" value="1"/>
</dbReference>
<name>A0A1H3SYD0_9BACI</name>
<evidence type="ECO:0000256" key="1">
    <source>
        <dbReference type="ARBA" id="ARBA00023063"/>
    </source>
</evidence>
<evidence type="ECO:0000313" key="2">
    <source>
        <dbReference type="EMBL" id="SDZ42992.1"/>
    </source>
</evidence>
<dbReference type="GO" id="GO:0051082">
    <property type="term" value="F:unfolded protein binding"/>
    <property type="evidence" value="ECO:0007669"/>
    <property type="project" value="InterPro"/>
</dbReference>
<dbReference type="SUPFAM" id="SSF89155">
    <property type="entry name" value="TorD-like"/>
    <property type="match status" value="1"/>
</dbReference>
<keyword evidence="3" id="KW-1185">Reference proteome</keyword>
<dbReference type="Proteomes" id="UP000198935">
    <property type="component" value="Unassembled WGS sequence"/>
</dbReference>